<feature type="compositionally biased region" description="Acidic residues" evidence="1">
    <location>
        <begin position="875"/>
        <end position="891"/>
    </location>
</feature>
<dbReference type="GO" id="GO:0005694">
    <property type="term" value="C:chromosome"/>
    <property type="evidence" value="ECO:0007669"/>
    <property type="project" value="TreeGrafter"/>
</dbReference>
<dbReference type="GO" id="GO:0051983">
    <property type="term" value="P:regulation of chromosome segregation"/>
    <property type="evidence" value="ECO:0007669"/>
    <property type="project" value="TreeGrafter"/>
</dbReference>
<feature type="region of interest" description="Disordered" evidence="1">
    <location>
        <begin position="495"/>
        <end position="606"/>
    </location>
</feature>
<feature type="region of interest" description="Disordered" evidence="1">
    <location>
        <begin position="251"/>
        <end position="291"/>
    </location>
</feature>
<proteinExistence type="predicted"/>
<feature type="compositionally biased region" description="Polar residues" evidence="1">
    <location>
        <begin position="554"/>
        <end position="573"/>
    </location>
</feature>
<protein>
    <submittedName>
        <fullName evidence="2">Uncharacterized protein</fullName>
    </submittedName>
</protein>
<feature type="compositionally biased region" description="Low complexity" evidence="1">
    <location>
        <begin position="1503"/>
        <end position="1514"/>
    </location>
</feature>
<sequence>MDESNLGSPNKSSRSKDSLDKHGDVLSSSDDSLHLRLSDSTKISTRKSESSEVEVSGSDPEEADEELQISQQSLKKSLRNSLDTLDKSFESPIKAGSVERRTSTWKSQEQDLSARKSNRLSEVYRTNVSVNAKSPATRVADQRRSSTRKSVRINEERSINEGSLSDANELYTSEMDENDVQLSREDEGNLGTNADTFIIKSPATQIQRRSSVRRSVRIQEEPSAIEGSQSNTYEPDTSGVYENNVLQLSSEDESVFSETPNDKRISSNRLSVTTRRSMNKSTPISKSNRPSLSISTRNISVITLSDSVDTTPENNTSIVLLDTPFEKEKKTTLKKLSKTLNSTIQDAELTTPKSAIKSRRSMSLPYNPVTEEITPVSPLEKGKNESGFKTPLNTPGLFENIRKSVLKSRSQTQRSSSNFLEELNKVEPKERAAKRRRQSSFGSGRSSKRQKVTDDWRSSLLETDLEEPSESFDSFRTEDVLSDISADVVHQKTPTHFSDLTDKPVINEPRTRSLTEPRRAKSASLRRSLHAMRLETELSSTSAISKGSSTVSATELSSDQSDSVFDNSLDSNISSRRSSRRSSLADQVQKTQKGVQKSPKNDLSDVAGLKKLLSTPKENKSPKNDFIDVRTRFMSPKVQNSPKNDLTDVAGVKKLLGTPKVQKSPANDLRRIPNLKKLMSPKEQRSPKNDLSDVAGVKKLLGTPKVQKSPANDLRRIPNLKKLMSPKKQRSPKNDLTNVPNLRRIMSPKQQNSPKNDLSDVRGLKRLLKTPRKTREPKNDLTDVDGVANLFNMSGVQMLNNESDIENNETLFDKLFSKRPLKTYRGKSVSPTMRKAMMFGGQRKTMGDSPLTSPRVKRWVEEQAFISSQKKDDYDTNSEELDEIQSTEDDLEVSRKKRKIEEVPKRRRGERLENVVADETENEEKGTLPKRTLRTQSSKARNKMVKETPEFTGSDEEMTDTKLDDTEFKNENKLTSGKGKTKKDQKAESSGRRQKAAVEVVEESPVSSVVQLKSEYTETDKDVSDTKSDNADLKSKPTRGRGGRQAKKVTEFKAPPGRRGVSRKAAQEQYIEEQVAEVHSTTDEYGSPAPKRETESKEDSTGSDAEIVVLPPRRTRQRGVTRKEKADIIKEPPKPARGVNFEVEDKKVDEAEETRSPRVVRNRRKVAEKTEDSEENMVTDSENKPVGPKKGRQRNLAHVEKVESTEVLEPNEDHNLNEPKEEKTQSVKLTRSKRRVKDDAQVTPQSPRAVRNRKKVAESIESNEDNKIANTAIVTRVPRKGRQRNLAQEETEDSTKEITPIANSIKRVIKQEETGSPKPAKTRKTVKEDAQETPQSPRPVRSRRKVAEKIEHDNNTTDEIVAKPLRKTRQRHLAQEEVTDSTEEFTPIADSNKSKQDGIQSPKLPKGRRRAKEDAQETPQSPKPVRGRRKVAEVVDANGAPEEDKSPKVARKPTRNRRKPLEADNKVEEDKEVEPPKNARNRRQKKQEQPKEDDPSEEESTPAAAANKGVKGKAIQVEVVDVDSPRTPRAKRGNFRKYGNDFIVDMDVKTSETRPKKVVHFQDSQASVKDGDRGQHRGRNGKAEEVEEEVIRRSKRTRK</sequence>
<feature type="region of interest" description="Disordered" evidence="1">
    <location>
        <begin position="1"/>
        <end position="116"/>
    </location>
</feature>
<dbReference type="GO" id="GO:0005634">
    <property type="term" value="C:nucleus"/>
    <property type="evidence" value="ECO:0007669"/>
    <property type="project" value="TreeGrafter"/>
</dbReference>
<keyword evidence="3" id="KW-1185">Reference proteome</keyword>
<feature type="compositionally biased region" description="Basic and acidic residues" evidence="1">
    <location>
        <begin position="1211"/>
        <end position="1225"/>
    </location>
</feature>
<dbReference type="EMBL" id="JAPWTK010000011">
    <property type="protein sequence ID" value="KAJ8959835.1"/>
    <property type="molecule type" value="Genomic_DNA"/>
</dbReference>
<feature type="region of interest" description="Disordered" evidence="1">
    <location>
        <begin position="745"/>
        <end position="764"/>
    </location>
</feature>
<name>A0AAV8Z8D9_9CUCU</name>
<feature type="compositionally biased region" description="Basic and acidic residues" evidence="1">
    <location>
        <begin position="1143"/>
        <end position="1156"/>
    </location>
</feature>
<evidence type="ECO:0000313" key="2">
    <source>
        <dbReference type="EMBL" id="KAJ8959835.1"/>
    </source>
</evidence>
<feature type="region of interest" description="Disordered" evidence="1">
    <location>
        <begin position="1551"/>
        <end position="1599"/>
    </location>
</feature>
<feature type="region of interest" description="Disordered" evidence="1">
    <location>
        <begin position="133"/>
        <end position="158"/>
    </location>
</feature>
<feature type="compositionally biased region" description="Polar residues" evidence="1">
    <location>
        <begin position="1"/>
        <end position="12"/>
    </location>
</feature>
<gene>
    <name evidence="2" type="ORF">NQ318_011568</name>
</gene>
<feature type="compositionally biased region" description="Basic and acidic residues" evidence="1">
    <location>
        <begin position="982"/>
        <end position="991"/>
    </location>
</feature>
<dbReference type="PANTHER" id="PTHR21603">
    <property type="entry name" value="ANTIGEN KI-67-LIKE PROTEIN"/>
    <property type="match status" value="1"/>
</dbReference>
<evidence type="ECO:0000256" key="1">
    <source>
        <dbReference type="SAM" id="MobiDB-lite"/>
    </source>
</evidence>
<evidence type="ECO:0000313" key="3">
    <source>
        <dbReference type="Proteomes" id="UP001162162"/>
    </source>
</evidence>
<dbReference type="Proteomes" id="UP001162162">
    <property type="component" value="Unassembled WGS sequence"/>
</dbReference>
<dbReference type="PANTHER" id="PTHR21603:SF18">
    <property type="entry name" value="ANTIGEN KI-67-LIKE PROTEIN"/>
    <property type="match status" value="1"/>
</dbReference>
<feature type="compositionally biased region" description="Polar residues" evidence="1">
    <location>
        <begin position="226"/>
        <end position="239"/>
    </location>
</feature>
<feature type="compositionally biased region" description="Basic and acidic residues" evidence="1">
    <location>
        <begin position="14"/>
        <end position="24"/>
    </location>
</feature>
<feature type="compositionally biased region" description="Basic residues" evidence="1">
    <location>
        <begin position="1448"/>
        <end position="1458"/>
    </location>
</feature>
<feature type="compositionally biased region" description="Polar residues" evidence="1">
    <location>
        <begin position="584"/>
        <end position="595"/>
    </location>
</feature>
<dbReference type="GO" id="GO:0007088">
    <property type="term" value="P:regulation of mitotic nuclear division"/>
    <property type="evidence" value="ECO:0007669"/>
    <property type="project" value="TreeGrafter"/>
</dbReference>
<feature type="compositionally biased region" description="Basic and acidic residues" evidence="1">
    <location>
        <begin position="1345"/>
        <end position="1355"/>
    </location>
</feature>
<feature type="compositionally biased region" description="Basic and acidic residues" evidence="1">
    <location>
        <begin position="509"/>
        <end position="519"/>
    </location>
</feature>
<reference evidence="2" key="1">
    <citation type="journal article" date="2023" name="Insect Mol. Biol.">
        <title>Genome sequencing provides insights into the evolution of gene families encoding plant cell wall-degrading enzymes in longhorned beetles.</title>
        <authorList>
            <person name="Shin N.R."/>
            <person name="Okamura Y."/>
            <person name="Kirsch R."/>
            <person name="Pauchet Y."/>
        </authorList>
    </citation>
    <scope>NUCLEOTIDE SEQUENCE</scope>
    <source>
        <strain evidence="2">AMC_N1</strain>
    </source>
</reference>
<feature type="compositionally biased region" description="Basic and acidic residues" evidence="1">
    <location>
        <begin position="97"/>
        <end position="114"/>
    </location>
</feature>
<feature type="region of interest" description="Disordered" evidence="1">
    <location>
        <begin position="868"/>
        <end position="1534"/>
    </location>
</feature>
<feature type="region of interest" description="Disordered" evidence="1">
    <location>
        <begin position="210"/>
        <end position="239"/>
    </location>
</feature>
<feature type="compositionally biased region" description="Basic and acidic residues" evidence="1">
    <location>
        <begin position="1121"/>
        <end position="1134"/>
    </location>
</feature>
<feature type="compositionally biased region" description="Polar residues" evidence="1">
    <location>
        <begin position="68"/>
        <end position="83"/>
    </location>
</feature>
<feature type="compositionally biased region" description="Basic and acidic residues" evidence="1">
    <location>
        <begin position="422"/>
        <end position="431"/>
    </location>
</feature>
<feature type="compositionally biased region" description="Basic residues" evidence="1">
    <location>
        <begin position="1036"/>
        <end position="1047"/>
    </location>
</feature>
<feature type="region of interest" description="Disordered" evidence="1">
    <location>
        <begin position="351"/>
        <end position="462"/>
    </location>
</feature>
<feature type="compositionally biased region" description="Basic and acidic residues" evidence="1">
    <location>
        <begin position="1569"/>
        <end position="1592"/>
    </location>
</feature>
<feature type="compositionally biased region" description="Basic and acidic residues" evidence="1">
    <location>
        <begin position="1459"/>
        <end position="1477"/>
    </location>
</feature>
<feature type="compositionally biased region" description="Basic and acidic residues" evidence="1">
    <location>
        <begin position="1090"/>
        <end position="1100"/>
    </location>
</feature>
<feature type="compositionally biased region" description="Low complexity" evidence="1">
    <location>
        <begin position="539"/>
        <end position="553"/>
    </location>
</feature>
<feature type="compositionally biased region" description="Polar residues" evidence="1">
    <location>
        <begin position="407"/>
        <end position="419"/>
    </location>
</feature>
<feature type="compositionally biased region" description="Basic and acidic residues" evidence="1">
    <location>
        <begin position="1015"/>
        <end position="1035"/>
    </location>
</feature>
<accession>A0AAV8Z8D9</accession>
<feature type="compositionally biased region" description="Polar residues" evidence="1">
    <location>
        <begin position="267"/>
        <end position="291"/>
    </location>
</feature>
<comment type="caution">
    <text evidence="2">The sequence shown here is derived from an EMBL/GenBank/DDBJ whole genome shotgun (WGS) entry which is preliminary data.</text>
</comment>
<feature type="compositionally biased region" description="Basic and acidic residues" evidence="1">
    <location>
        <begin position="959"/>
        <end position="972"/>
    </location>
</feature>
<organism evidence="2 3">
    <name type="scientific">Aromia moschata</name>
    <dbReference type="NCBI Taxonomy" id="1265417"/>
    <lineage>
        <taxon>Eukaryota</taxon>
        <taxon>Metazoa</taxon>
        <taxon>Ecdysozoa</taxon>
        <taxon>Arthropoda</taxon>
        <taxon>Hexapoda</taxon>
        <taxon>Insecta</taxon>
        <taxon>Pterygota</taxon>
        <taxon>Neoptera</taxon>
        <taxon>Endopterygota</taxon>
        <taxon>Coleoptera</taxon>
        <taxon>Polyphaga</taxon>
        <taxon>Cucujiformia</taxon>
        <taxon>Chrysomeloidea</taxon>
        <taxon>Cerambycidae</taxon>
        <taxon>Cerambycinae</taxon>
        <taxon>Callichromatini</taxon>
        <taxon>Aromia</taxon>
    </lineage>
</organism>